<evidence type="ECO:0000256" key="1">
    <source>
        <dbReference type="ARBA" id="ARBA00004604"/>
    </source>
</evidence>
<evidence type="ECO:0000313" key="13">
    <source>
        <dbReference type="Proteomes" id="UP000248405"/>
    </source>
</evidence>
<dbReference type="Pfam" id="PF01585">
    <property type="entry name" value="G-patch"/>
    <property type="match status" value="1"/>
</dbReference>
<reference evidence="12" key="1">
    <citation type="submission" date="2016-12" db="EMBL/GenBank/DDBJ databases">
        <title>The genomes of Aspergillus section Nigri reveals drivers in fungal speciation.</title>
        <authorList>
            <consortium name="DOE Joint Genome Institute"/>
            <person name="Vesth T.C."/>
            <person name="Nybo J."/>
            <person name="Theobald S."/>
            <person name="Brandl J."/>
            <person name="Frisvad J.C."/>
            <person name="Nielsen K.F."/>
            <person name="Lyhne E.K."/>
            <person name="Kogle M.E."/>
            <person name="Kuo A."/>
            <person name="Riley R."/>
            <person name="Clum A."/>
            <person name="Nolan M."/>
            <person name="Lipzen A."/>
            <person name="Salamov A."/>
            <person name="Henrissat B."/>
            <person name="Wiebenga A."/>
            <person name="De Vries R.P."/>
            <person name="Grigoriev I.V."/>
            <person name="Mortensen U.H."/>
            <person name="Andersen M.R."/>
            <person name="Baker S.E."/>
        </authorList>
    </citation>
    <scope>NUCLEOTIDE SEQUENCE [LARGE SCALE GENOMIC DNA]</scope>
    <source>
        <strain evidence="12">CBS 113365</strain>
    </source>
</reference>
<comment type="function">
    <text evidence="9">Involved in rRNA-processing at A0, A1 and A2 sites and negatively regulates telomerase.</text>
</comment>
<dbReference type="EMBL" id="KZ821617">
    <property type="protein sequence ID" value="PYH71922.1"/>
    <property type="molecule type" value="Genomic_DNA"/>
</dbReference>
<evidence type="ECO:0000256" key="8">
    <source>
        <dbReference type="ARBA" id="ARBA00041961"/>
    </source>
</evidence>
<dbReference type="InterPro" id="IPR050656">
    <property type="entry name" value="PINX1"/>
</dbReference>
<name>A0A319CUL6_ASPVC</name>
<evidence type="ECO:0000256" key="6">
    <source>
        <dbReference type="ARBA" id="ARBA00040137"/>
    </source>
</evidence>
<dbReference type="InterPro" id="IPR000467">
    <property type="entry name" value="G_patch_dom"/>
</dbReference>
<sequence>MGLAAPRKKIKISHDPNNTNWARSTSGFGHKILSSQGWTPGSFLGARNAAHAEMFTSASASHIKVVLKDDTLGLGARPKRDPLNEPTGLDAFKGLLGRLNGKSDADLQVEQQKRDNVKLARYAATKWQAVTFISGGLLAQEKITPIVTEEPQGTKKDKQEDRLSATVPAPDNDQVSSDGIEGSGNVGDQSDHQSIKKKKSKSKSHREKKDRKRKHADGPESTDSGDTNKKSAEKKSKATRDDEESSSTASKGPSRERRPMGRHVFRGRHIAQKKAALMDEKSLNEVRTEYFEVGLSDRRS</sequence>
<feature type="region of interest" description="Disordered" evidence="10">
    <location>
        <begin position="148"/>
        <end position="268"/>
    </location>
</feature>
<evidence type="ECO:0000256" key="4">
    <source>
        <dbReference type="ARBA" id="ARBA00023242"/>
    </source>
</evidence>
<feature type="compositionally biased region" description="Basic residues" evidence="10">
    <location>
        <begin position="195"/>
        <end position="215"/>
    </location>
</feature>
<comment type="subcellular location">
    <subcellularLocation>
        <location evidence="1">Nucleus</location>
        <location evidence="1">Nucleolus</location>
    </subcellularLocation>
</comment>
<dbReference type="AlphaFoldDB" id="A0A319CUL6"/>
<dbReference type="GO" id="GO:0003676">
    <property type="term" value="F:nucleic acid binding"/>
    <property type="evidence" value="ECO:0007669"/>
    <property type="project" value="InterPro"/>
</dbReference>
<evidence type="ECO:0000256" key="3">
    <source>
        <dbReference type="ARBA" id="ARBA00022552"/>
    </source>
</evidence>
<dbReference type="GeneID" id="37206454"/>
<dbReference type="RefSeq" id="XP_025565716.1">
    <property type="nucleotide sequence ID" value="XM_025701862.1"/>
</dbReference>
<keyword evidence="13" id="KW-1185">Reference proteome</keyword>
<dbReference type="Proteomes" id="UP000248405">
    <property type="component" value="Unassembled WGS sequence"/>
</dbReference>
<organism evidence="12 13">
    <name type="scientific">Aspergillus vadensis (strain CBS 113365 / IMI 142717 / IBT 24658)</name>
    <dbReference type="NCBI Taxonomy" id="1448311"/>
    <lineage>
        <taxon>Eukaryota</taxon>
        <taxon>Fungi</taxon>
        <taxon>Dikarya</taxon>
        <taxon>Ascomycota</taxon>
        <taxon>Pezizomycotina</taxon>
        <taxon>Eurotiomycetes</taxon>
        <taxon>Eurotiomycetidae</taxon>
        <taxon>Eurotiales</taxon>
        <taxon>Aspergillaceae</taxon>
        <taxon>Aspergillus</taxon>
        <taxon>Aspergillus subgen. Circumdati</taxon>
    </lineage>
</organism>
<keyword evidence="2" id="KW-0690">Ribosome biogenesis</keyword>
<feature type="compositionally biased region" description="Basic and acidic residues" evidence="10">
    <location>
        <begin position="226"/>
        <end position="240"/>
    </location>
</feature>
<proteinExistence type="inferred from homology"/>
<protein>
    <recommendedName>
        <fullName evidence="7">Protein PXR1</fullName>
    </recommendedName>
    <alternativeName>
        <fullName evidence="8">PinX1-related protein 1</fullName>
    </alternativeName>
    <alternativeName>
        <fullName evidence="6">Protein pxr1</fullName>
    </alternativeName>
</protein>
<comment type="similarity">
    <text evidence="5">Belongs to the PINX1 family.</text>
</comment>
<evidence type="ECO:0000256" key="10">
    <source>
        <dbReference type="SAM" id="MobiDB-lite"/>
    </source>
</evidence>
<dbReference type="PROSITE" id="PS50174">
    <property type="entry name" value="G_PATCH"/>
    <property type="match status" value="1"/>
</dbReference>
<evidence type="ECO:0000313" key="12">
    <source>
        <dbReference type="EMBL" id="PYH71922.1"/>
    </source>
</evidence>
<gene>
    <name evidence="12" type="ORF">BO88DRAFT_200417</name>
</gene>
<dbReference type="GO" id="GO:0006364">
    <property type="term" value="P:rRNA processing"/>
    <property type="evidence" value="ECO:0007669"/>
    <property type="project" value="UniProtKB-KW"/>
</dbReference>
<evidence type="ECO:0000256" key="7">
    <source>
        <dbReference type="ARBA" id="ARBA00040376"/>
    </source>
</evidence>
<evidence type="ECO:0000256" key="9">
    <source>
        <dbReference type="ARBA" id="ARBA00043878"/>
    </source>
</evidence>
<evidence type="ECO:0000259" key="11">
    <source>
        <dbReference type="PROSITE" id="PS50174"/>
    </source>
</evidence>
<dbReference type="OrthoDB" id="29523at2759"/>
<keyword evidence="3" id="KW-0698">rRNA processing</keyword>
<dbReference type="PANTHER" id="PTHR23149">
    <property type="entry name" value="G PATCH DOMAIN CONTAINING PROTEIN"/>
    <property type="match status" value="1"/>
</dbReference>
<feature type="compositionally biased region" description="Basic and acidic residues" evidence="10">
    <location>
        <begin position="152"/>
        <end position="163"/>
    </location>
</feature>
<dbReference type="PANTHER" id="PTHR23149:SF31">
    <property type="entry name" value="PROTEIN PXR1"/>
    <property type="match status" value="1"/>
</dbReference>
<feature type="domain" description="G-patch" evidence="11">
    <location>
        <begin position="25"/>
        <end position="79"/>
    </location>
</feature>
<accession>A0A319CUL6</accession>
<evidence type="ECO:0000256" key="5">
    <source>
        <dbReference type="ARBA" id="ARBA00038007"/>
    </source>
</evidence>
<dbReference type="GO" id="GO:0005730">
    <property type="term" value="C:nucleolus"/>
    <property type="evidence" value="ECO:0007669"/>
    <property type="project" value="UniProtKB-SubCell"/>
</dbReference>
<evidence type="ECO:0000256" key="2">
    <source>
        <dbReference type="ARBA" id="ARBA00022517"/>
    </source>
</evidence>
<keyword evidence="4" id="KW-0539">Nucleus</keyword>